<sequence length="89" mass="9758">MDTPAHYSHKMSELCLGCGVSSKASELMFSFGDDFAFGLLTHGNGVLFLNCFYFDTVISVTPSTAKTLQQSNCMTENAMNKDRCDVCIL</sequence>
<proteinExistence type="predicted"/>
<dbReference type="EMBL" id="CM004474">
    <property type="protein sequence ID" value="OCT80039.1"/>
    <property type="molecule type" value="Genomic_DNA"/>
</dbReference>
<evidence type="ECO:0000313" key="1">
    <source>
        <dbReference type="EMBL" id="OCT80039.1"/>
    </source>
</evidence>
<dbReference type="Proteomes" id="UP000694892">
    <property type="component" value="Chromosome 5L"/>
</dbReference>
<name>A0A974CUI5_XENLA</name>
<organism evidence="1 2">
    <name type="scientific">Xenopus laevis</name>
    <name type="common">African clawed frog</name>
    <dbReference type="NCBI Taxonomy" id="8355"/>
    <lineage>
        <taxon>Eukaryota</taxon>
        <taxon>Metazoa</taxon>
        <taxon>Chordata</taxon>
        <taxon>Craniata</taxon>
        <taxon>Vertebrata</taxon>
        <taxon>Euteleostomi</taxon>
        <taxon>Amphibia</taxon>
        <taxon>Batrachia</taxon>
        <taxon>Anura</taxon>
        <taxon>Pipoidea</taxon>
        <taxon>Pipidae</taxon>
        <taxon>Xenopodinae</taxon>
        <taxon>Xenopus</taxon>
        <taxon>Xenopus</taxon>
    </lineage>
</organism>
<gene>
    <name evidence="1" type="ORF">XELAEV_18026857mg</name>
</gene>
<evidence type="ECO:0000313" key="2">
    <source>
        <dbReference type="Proteomes" id="UP000694892"/>
    </source>
</evidence>
<protein>
    <submittedName>
        <fullName evidence="1">Uncharacterized protein</fullName>
    </submittedName>
</protein>
<reference evidence="2" key="1">
    <citation type="journal article" date="2016" name="Nature">
        <title>Genome evolution in the allotetraploid frog Xenopus laevis.</title>
        <authorList>
            <person name="Session A.M."/>
            <person name="Uno Y."/>
            <person name="Kwon T."/>
            <person name="Chapman J.A."/>
            <person name="Toyoda A."/>
            <person name="Takahashi S."/>
            <person name="Fukui A."/>
            <person name="Hikosaka A."/>
            <person name="Suzuki A."/>
            <person name="Kondo M."/>
            <person name="van Heeringen S.J."/>
            <person name="Quigley I."/>
            <person name="Heinz S."/>
            <person name="Ogino H."/>
            <person name="Ochi H."/>
            <person name="Hellsten U."/>
            <person name="Lyons J.B."/>
            <person name="Simakov O."/>
            <person name="Putnam N."/>
            <person name="Stites J."/>
            <person name="Kuroki Y."/>
            <person name="Tanaka T."/>
            <person name="Michiue T."/>
            <person name="Watanabe M."/>
            <person name="Bogdanovic O."/>
            <person name="Lister R."/>
            <person name="Georgiou G."/>
            <person name="Paranjpe S.S."/>
            <person name="van Kruijsbergen I."/>
            <person name="Shu S."/>
            <person name="Carlson J."/>
            <person name="Kinoshita T."/>
            <person name="Ohta Y."/>
            <person name="Mawaribuchi S."/>
            <person name="Jenkins J."/>
            <person name="Grimwood J."/>
            <person name="Schmutz J."/>
            <person name="Mitros T."/>
            <person name="Mozaffari S.V."/>
            <person name="Suzuki Y."/>
            <person name="Haramoto Y."/>
            <person name="Yamamoto T.S."/>
            <person name="Takagi C."/>
            <person name="Heald R."/>
            <person name="Miller K."/>
            <person name="Haudenschild C."/>
            <person name="Kitzman J."/>
            <person name="Nakayama T."/>
            <person name="Izutsu Y."/>
            <person name="Robert J."/>
            <person name="Fortriede J."/>
            <person name="Burns K."/>
            <person name="Lotay V."/>
            <person name="Karimi K."/>
            <person name="Yasuoka Y."/>
            <person name="Dichmann D.S."/>
            <person name="Flajnik M.F."/>
            <person name="Houston D.W."/>
            <person name="Shendure J."/>
            <person name="DuPasquier L."/>
            <person name="Vize P.D."/>
            <person name="Zorn A.M."/>
            <person name="Ito M."/>
            <person name="Marcotte E.M."/>
            <person name="Wallingford J.B."/>
            <person name="Ito Y."/>
            <person name="Asashima M."/>
            <person name="Ueno N."/>
            <person name="Matsuda Y."/>
            <person name="Veenstra G.J."/>
            <person name="Fujiyama A."/>
            <person name="Harland R.M."/>
            <person name="Taira M."/>
            <person name="Rokhsar D.S."/>
        </authorList>
    </citation>
    <scope>NUCLEOTIDE SEQUENCE [LARGE SCALE GENOMIC DNA]</scope>
    <source>
        <strain evidence="2">J</strain>
    </source>
</reference>
<dbReference type="AlphaFoldDB" id="A0A974CUI5"/>
<accession>A0A974CUI5</accession>